<dbReference type="PANTHER" id="PTHR23025:SF3">
    <property type="entry name" value="HORMONE-SENSITIVE LIPASE"/>
    <property type="match status" value="1"/>
</dbReference>
<dbReference type="GO" id="GO:0004806">
    <property type="term" value="F:triacylglycerol lipase activity"/>
    <property type="evidence" value="ECO:0007669"/>
    <property type="project" value="TreeGrafter"/>
</dbReference>
<dbReference type="InterPro" id="IPR013094">
    <property type="entry name" value="AB_hydrolase_3"/>
</dbReference>
<dbReference type="EMBL" id="WVTA01000011">
    <property type="protein sequence ID" value="KAK3203487.1"/>
    <property type="molecule type" value="Genomic_DNA"/>
</dbReference>
<gene>
    <name evidence="3" type="ORF">GRF29_112g1438508</name>
</gene>
<sequence length="474" mass="53156">MPAEVAAERFGRPRWLLHIQAEIWRFLMGIGMMLHKLARPLPPSPAFNRTIDATVSPLAGKFKLHFYVPKGYNKVKKLKGAKRYPCVINFHGGGFVLGSALDDARWAGILVEQVGAIVVSVDYRCAPEFPFPTAVEDGADAPLRDIRILIRRKHELHRPTLSPRRTTRPLPIRRENREPSPQRQRPSHQHPLPPKPRRSQDPSPPTNNSGSRVALSRTATGNSRLDRIAMLRSTGQSALSLVSSYKEGSAVAVATQGSKAEAKIRGIVSFYPPTDYTQTRAQRRATCARADQLLPAVFTELFDDSYLQPPALDLSHPWLSPGVAPNDMLNALPDDIVMFCCEWDMLLHEGEKFRDRLKDDLGKRVHYHCVPGVPHGWDKAPNPLRESPGARDQYMVACRELKRMFEIDDDDDDVNEGLCACPQEDEEASIGMSSLKEVRTAESMQVPTREAAREDFALRHSKEESREGSKEALK</sequence>
<dbReference type="SUPFAM" id="SSF53474">
    <property type="entry name" value="alpha/beta-Hydrolases"/>
    <property type="match status" value="2"/>
</dbReference>
<dbReference type="Proteomes" id="UP001280581">
    <property type="component" value="Unassembled WGS sequence"/>
</dbReference>
<dbReference type="AlphaFoldDB" id="A0AAN6LSY3"/>
<dbReference type="PANTHER" id="PTHR23025">
    <property type="entry name" value="TRIACYLGLYCEROL LIPASE"/>
    <property type="match status" value="1"/>
</dbReference>
<reference evidence="3 4" key="1">
    <citation type="submission" date="2021-02" db="EMBL/GenBank/DDBJ databases">
        <title>Genome assembly of Pseudopithomyces chartarum.</title>
        <authorList>
            <person name="Jauregui R."/>
            <person name="Singh J."/>
            <person name="Voisey C."/>
        </authorList>
    </citation>
    <scope>NUCLEOTIDE SEQUENCE [LARGE SCALE GENOMIC DNA]</scope>
    <source>
        <strain evidence="3 4">AGR01</strain>
    </source>
</reference>
<dbReference type="InterPro" id="IPR029058">
    <property type="entry name" value="AB_hydrolase_fold"/>
</dbReference>
<feature type="compositionally biased region" description="Low complexity" evidence="1">
    <location>
        <begin position="159"/>
        <end position="170"/>
    </location>
</feature>
<evidence type="ECO:0000313" key="3">
    <source>
        <dbReference type="EMBL" id="KAK3203487.1"/>
    </source>
</evidence>
<protein>
    <recommendedName>
        <fullName evidence="2">Alpha/beta hydrolase fold-3 domain-containing protein</fullName>
    </recommendedName>
</protein>
<feature type="region of interest" description="Disordered" evidence="1">
    <location>
        <begin position="157"/>
        <end position="221"/>
    </location>
</feature>
<organism evidence="3 4">
    <name type="scientific">Pseudopithomyces chartarum</name>
    <dbReference type="NCBI Taxonomy" id="1892770"/>
    <lineage>
        <taxon>Eukaryota</taxon>
        <taxon>Fungi</taxon>
        <taxon>Dikarya</taxon>
        <taxon>Ascomycota</taxon>
        <taxon>Pezizomycotina</taxon>
        <taxon>Dothideomycetes</taxon>
        <taxon>Pleosporomycetidae</taxon>
        <taxon>Pleosporales</taxon>
        <taxon>Massarineae</taxon>
        <taxon>Didymosphaeriaceae</taxon>
        <taxon>Pseudopithomyces</taxon>
    </lineage>
</organism>
<feature type="compositionally biased region" description="Polar residues" evidence="1">
    <location>
        <begin position="206"/>
        <end position="221"/>
    </location>
</feature>
<dbReference type="Gene3D" id="3.40.50.1820">
    <property type="entry name" value="alpha/beta hydrolase"/>
    <property type="match status" value="2"/>
</dbReference>
<dbReference type="GO" id="GO:0005829">
    <property type="term" value="C:cytosol"/>
    <property type="evidence" value="ECO:0007669"/>
    <property type="project" value="TreeGrafter"/>
</dbReference>
<keyword evidence="4" id="KW-1185">Reference proteome</keyword>
<comment type="caution">
    <text evidence="3">The sequence shown here is derived from an EMBL/GenBank/DDBJ whole genome shotgun (WGS) entry which is preliminary data.</text>
</comment>
<feature type="domain" description="Alpha/beta hydrolase fold-3" evidence="2">
    <location>
        <begin position="253"/>
        <end position="377"/>
    </location>
</feature>
<name>A0AAN6LSY3_9PLEO</name>
<evidence type="ECO:0000256" key="1">
    <source>
        <dbReference type="SAM" id="MobiDB-lite"/>
    </source>
</evidence>
<feature type="domain" description="Alpha/beta hydrolase fold-3" evidence="2">
    <location>
        <begin position="87"/>
        <end position="141"/>
    </location>
</feature>
<dbReference type="GO" id="GO:0004771">
    <property type="term" value="F:sterol ester esterase activity"/>
    <property type="evidence" value="ECO:0007669"/>
    <property type="project" value="TreeGrafter"/>
</dbReference>
<feature type="compositionally biased region" description="Basic and acidic residues" evidence="1">
    <location>
        <begin position="450"/>
        <end position="474"/>
    </location>
</feature>
<accession>A0AAN6LSY3</accession>
<dbReference type="Pfam" id="PF07859">
    <property type="entry name" value="Abhydrolase_3"/>
    <property type="match status" value="2"/>
</dbReference>
<evidence type="ECO:0000259" key="2">
    <source>
        <dbReference type="Pfam" id="PF07859"/>
    </source>
</evidence>
<proteinExistence type="predicted"/>
<evidence type="ECO:0000313" key="4">
    <source>
        <dbReference type="Proteomes" id="UP001280581"/>
    </source>
</evidence>
<dbReference type="GO" id="GO:0019433">
    <property type="term" value="P:triglyceride catabolic process"/>
    <property type="evidence" value="ECO:0007669"/>
    <property type="project" value="TreeGrafter"/>
</dbReference>
<feature type="region of interest" description="Disordered" evidence="1">
    <location>
        <begin position="438"/>
        <end position="474"/>
    </location>
</feature>